<organism evidence="2 3">
    <name type="scientific">Candidatus Magasanikbacteria bacterium CG10_big_fil_rev_8_21_14_0_10_38_6</name>
    <dbReference type="NCBI Taxonomy" id="1974647"/>
    <lineage>
        <taxon>Bacteria</taxon>
        <taxon>Candidatus Magasanikiibacteriota</taxon>
    </lineage>
</organism>
<dbReference type="EMBL" id="PFBW01000078">
    <property type="protein sequence ID" value="PIR77553.1"/>
    <property type="molecule type" value="Genomic_DNA"/>
</dbReference>
<gene>
    <name evidence="2" type="ORF">COU30_01800</name>
</gene>
<evidence type="ECO:0000313" key="3">
    <source>
        <dbReference type="Proteomes" id="UP000228528"/>
    </source>
</evidence>
<dbReference type="Proteomes" id="UP000228528">
    <property type="component" value="Unassembled WGS sequence"/>
</dbReference>
<keyword evidence="1" id="KW-0175">Coiled coil</keyword>
<evidence type="ECO:0000256" key="1">
    <source>
        <dbReference type="SAM" id="Coils"/>
    </source>
</evidence>
<dbReference type="AlphaFoldDB" id="A0A2M6P1E0"/>
<reference evidence="3" key="1">
    <citation type="submission" date="2017-09" db="EMBL/GenBank/DDBJ databases">
        <title>Depth-based differentiation of microbial function through sediment-hosted aquifers and enrichment of novel symbionts in the deep terrestrial subsurface.</title>
        <authorList>
            <person name="Probst A.J."/>
            <person name="Ladd B."/>
            <person name="Jarett J.K."/>
            <person name="Geller-Mcgrath D.E."/>
            <person name="Sieber C.M.K."/>
            <person name="Emerson J.B."/>
            <person name="Anantharaman K."/>
            <person name="Thomas B.C."/>
            <person name="Malmstrom R."/>
            <person name="Stieglmeier M."/>
            <person name="Klingl A."/>
            <person name="Woyke T."/>
            <person name="Ryan C.M."/>
            <person name="Banfield J.F."/>
        </authorList>
    </citation>
    <scope>NUCLEOTIDE SEQUENCE [LARGE SCALE GENOMIC DNA]</scope>
</reference>
<protein>
    <submittedName>
        <fullName evidence="2">Uncharacterized protein</fullName>
    </submittedName>
</protein>
<feature type="coiled-coil region" evidence="1">
    <location>
        <begin position="14"/>
        <end position="49"/>
    </location>
</feature>
<sequence>MHEEYFEQAKRAILEHIQEMFEEMEKEIAMSHQEKYALLEDLLENAAHEDELRVAFEQWYKDHEEDIDFEQSMDELWGQAIARIEE</sequence>
<comment type="caution">
    <text evidence="2">The sequence shown here is derived from an EMBL/GenBank/DDBJ whole genome shotgun (WGS) entry which is preliminary data.</text>
</comment>
<proteinExistence type="predicted"/>
<name>A0A2M6P1E0_9BACT</name>
<accession>A0A2M6P1E0</accession>
<evidence type="ECO:0000313" key="2">
    <source>
        <dbReference type="EMBL" id="PIR77553.1"/>
    </source>
</evidence>